<organism evidence="2 3">
    <name type="scientific">Sparassis crispa</name>
    <dbReference type="NCBI Taxonomy" id="139825"/>
    <lineage>
        <taxon>Eukaryota</taxon>
        <taxon>Fungi</taxon>
        <taxon>Dikarya</taxon>
        <taxon>Basidiomycota</taxon>
        <taxon>Agaricomycotina</taxon>
        <taxon>Agaricomycetes</taxon>
        <taxon>Polyporales</taxon>
        <taxon>Sparassidaceae</taxon>
        <taxon>Sparassis</taxon>
    </lineage>
</organism>
<feature type="region of interest" description="Disordered" evidence="1">
    <location>
        <begin position="39"/>
        <end position="58"/>
    </location>
</feature>
<dbReference type="EMBL" id="BFAD01000010">
    <property type="protein sequence ID" value="GBE86808.1"/>
    <property type="molecule type" value="Genomic_DNA"/>
</dbReference>
<evidence type="ECO:0000313" key="2">
    <source>
        <dbReference type="EMBL" id="GBE86808.1"/>
    </source>
</evidence>
<reference evidence="2 3" key="1">
    <citation type="journal article" date="2018" name="Sci. Rep.">
        <title>Genome sequence of the cauliflower mushroom Sparassis crispa (Hanabiratake) and its association with beneficial usage.</title>
        <authorList>
            <person name="Kiyama R."/>
            <person name="Furutani Y."/>
            <person name="Kawaguchi K."/>
            <person name="Nakanishi T."/>
        </authorList>
    </citation>
    <scope>NUCLEOTIDE SEQUENCE [LARGE SCALE GENOMIC DNA]</scope>
</reference>
<dbReference type="GeneID" id="38783725"/>
<gene>
    <name evidence="2" type="ORF">SCP_1000500</name>
</gene>
<dbReference type="InParanoid" id="A0A401GX45"/>
<name>A0A401GX45_9APHY</name>
<feature type="compositionally biased region" description="Acidic residues" evidence="1">
    <location>
        <begin position="39"/>
        <end position="50"/>
    </location>
</feature>
<protein>
    <submittedName>
        <fullName evidence="2">Uncharacterized protein</fullName>
    </submittedName>
</protein>
<evidence type="ECO:0000256" key="1">
    <source>
        <dbReference type="SAM" id="MobiDB-lite"/>
    </source>
</evidence>
<dbReference type="RefSeq" id="XP_027617721.1">
    <property type="nucleotide sequence ID" value="XM_027761920.1"/>
</dbReference>
<keyword evidence="3" id="KW-1185">Reference proteome</keyword>
<accession>A0A401GX45</accession>
<sequence length="115" mass="12926">MLWQSSSSGLSTPSSSIFNRQMWEIPKKTNQYLLEEDVDDSDLEDGDSTMDGEFPIPSSCSRQVLDRSHLRPLSPVPPRTLLCLEYKELWIEVDQSDRNIVVTGESGLGELLQPG</sequence>
<evidence type="ECO:0000313" key="3">
    <source>
        <dbReference type="Proteomes" id="UP000287166"/>
    </source>
</evidence>
<comment type="caution">
    <text evidence="2">The sequence shown here is derived from an EMBL/GenBank/DDBJ whole genome shotgun (WGS) entry which is preliminary data.</text>
</comment>
<dbReference type="AlphaFoldDB" id="A0A401GX45"/>
<proteinExistence type="predicted"/>
<dbReference type="Proteomes" id="UP000287166">
    <property type="component" value="Unassembled WGS sequence"/>
</dbReference>